<dbReference type="Pfam" id="PF17757">
    <property type="entry name" value="UvrB_inter"/>
    <property type="match status" value="1"/>
</dbReference>
<dbReference type="GO" id="GO:0006289">
    <property type="term" value="P:nucleotide-excision repair"/>
    <property type="evidence" value="ECO:0007669"/>
    <property type="project" value="InterPro"/>
</dbReference>
<protein>
    <submittedName>
        <fullName evidence="4">Excinuclease ABC subunit B</fullName>
    </submittedName>
</protein>
<dbReference type="SUPFAM" id="SSF52540">
    <property type="entry name" value="P-loop containing nucleoside triphosphate hydrolases"/>
    <property type="match status" value="1"/>
</dbReference>
<dbReference type="InterPro" id="IPR041471">
    <property type="entry name" value="UvrB_inter"/>
</dbReference>
<feature type="non-terminal residue" evidence="4">
    <location>
        <position position="1"/>
    </location>
</feature>
<dbReference type="PANTHER" id="PTHR24029:SF0">
    <property type="entry name" value="UVRABC SYSTEM PROTEIN B"/>
    <property type="match status" value="1"/>
</dbReference>
<dbReference type="Gene3D" id="3.30.2060.10">
    <property type="entry name" value="Penicillin-binding protein 1b domain"/>
    <property type="match status" value="1"/>
</dbReference>
<dbReference type="PANTHER" id="PTHR24029">
    <property type="entry name" value="UVRABC SYSTEM PROTEIN B"/>
    <property type="match status" value="1"/>
</dbReference>
<evidence type="ECO:0000313" key="4">
    <source>
        <dbReference type="EMBL" id="EQD40874.1"/>
    </source>
</evidence>
<dbReference type="InterPro" id="IPR004807">
    <property type="entry name" value="UvrB"/>
</dbReference>
<organism evidence="4">
    <name type="scientific">mine drainage metagenome</name>
    <dbReference type="NCBI Taxonomy" id="410659"/>
    <lineage>
        <taxon>unclassified sequences</taxon>
        <taxon>metagenomes</taxon>
        <taxon>ecological metagenomes</taxon>
    </lineage>
</organism>
<evidence type="ECO:0000256" key="2">
    <source>
        <dbReference type="ARBA" id="ARBA00022840"/>
    </source>
</evidence>
<dbReference type="EMBL" id="AUZY01009800">
    <property type="protein sequence ID" value="EQD40874.1"/>
    <property type="molecule type" value="Genomic_DNA"/>
</dbReference>
<name>T1AIU7_9ZZZZ</name>
<dbReference type="Gene3D" id="6.10.140.240">
    <property type="match status" value="1"/>
</dbReference>
<dbReference type="GO" id="GO:0016887">
    <property type="term" value="F:ATP hydrolysis activity"/>
    <property type="evidence" value="ECO:0007669"/>
    <property type="project" value="InterPro"/>
</dbReference>
<keyword evidence="2" id="KW-0067">ATP-binding</keyword>
<dbReference type="GO" id="GO:0003677">
    <property type="term" value="F:DNA binding"/>
    <property type="evidence" value="ECO:0007669"/>
    <property type="project" value="InterPro"/>
</dbReference>
<dbReference type="AlphaFoldDB" id="T1AIU7"/>
<gene>
    <name evidence="4" type="ORF">B1B_14761</name>
</gene>
<reference evidence="4" key="1">
    <citation type="submission" date="2013-08" db="EMBL/GenBank/DDBJ databases">
        <authorList>
            <person name="Mendez C."/>
            <person name="Richter M."/>
            <person name="Ferrer M."/>
            <person name="Sanchez J."/>
        </authorList>
    </citation>
    <scope>NUCLEOTIDE SEQUENCE</scope>
</reference>
<sequence length="167" mass="19650">RLHPGDSWRRDILLRKFADLQYQRNDLDFGRSRFRVRGDVVDIQPAYEEVASRVEFFGDQVERIVDFDPLTGEILGQREELAIFPASHYVTPRDKLERALRAIEVELDLRGRELELQGKLLEAQRLRQRTLFDLEMMRETGTCAGIENYSRHLTGRQEGERPFTLMD</sequence>
<keyword evidence="1" id="KW-0547">Nucleotide-binding</keyword>
<feature type="domain" description="UvrB interaction" evidence="3">
    <location>
        <begin position="2"/>
        <end position="89"/>
    </location>
</feature>
<dbReference type="InterPro" id="IPR027417">
    <property type="entry name" value="P-loop_NTPase"/>
</dbReference>
<evidence type="ECO:0000256" key="1">
    <source>
        <dbReference type="ARBA" id="ARBA00022741"/>
    </source>
</evidence>
<reference evidence="4" key="2">
    <citation type="journal article" date="2014" name="ISME J.">
        <title>Microbial stratification in low pH oxic and suboxic macroscopic growths along an acid mine drainage.</title>
        <authorList>
            <person name="Mendez-Garcia C."/>
            <person name="Mesa V."/>
            <person name="Sprenger R.R."/>
            <person name="Richter M."/>
            <person name="Diez M.S."/>
            <person name="Solano J."/>
            <person name="Bargiela R."/>
            <person name="Golyshina O.V."/>
            <person name="Manteca A."/>
            <person name="Ramos J.L."/>
            <person name="Gallego J.R."/>
            <person name="Llorente I."/>
            <person name="Martins Dos Santos V.A."/>
            <person name="Jensen O.N."/>
            <person name="Pelaez A.I."/>
            <person name="Sanchez J."/>
            <person name="Ferrer M."/>
        </authorList>
    </citation>
    <scope>NUCLEOTIDE SEQUENCE</scope>
</reference>
<comment type="caution">
    <text evidence="4">The sequence shown here is derived from an EMBL/GenBank/DDBJ whole genome shotgun (WGS) entry which is preliminary data.</text>
</comment>
<dbReference type="GO" id="GO:0005524">
    <property type="term" value="F:ATP binding"/>
    <property type="evidence" value="ECO:0007669"/>
    <property type="project" value="UniProtKB-KW"/>
</dbReference>
<feature type="non-terminal residue" evidence="4">
    <location>
        <position position="167"/>
    </location>
</feature>
<proteinExistence type="predicted"/>
<accession>T1AIU7</accession>
<evidence type="ECO:0000259" key="3">
    <source>
        <dbReference type="Pfam" id="PF17757"/>
    </source>
</evidence>
<dbReference type="GO" id="GO:0009380">
    <property type="term" value="C:excinuclease repair complex"/>
    <property type="evidence" value="ECO:0007669"/>
    <property type="project" value="InterPro"/>
</dbReference>